<dbReference type="SUPFAM" id="SSF50249">
    <property type="entry name" value="Nucleic acid-binding proteins"/>
    <property type="match status" value="1"/>
</dbReference>
<dbReference type="InterPro" id="IPR009061">
    <property type="entry name" value="DNA-bd_dom_put_sf"/>
</dbReference>
<feature type="binding site" evidence="15">
    <location>
        <position position="493"/>
    </location>
    <ligand>
        <name>Mg(2+)</name>
        <dbReference type="ChEBI" id="CHEBI:18420"/>
        <note>shared with alpha subunit</note>
    </ligand>
</feature>
<feature type="binding site" evidence="15">
    <location>
        <position position="490"/>
    </location>
    <ligand>
        <name>Mg(2+)</name>
        <dbReference type="ChEBI" id="CHEBI:18420"/>
        <note>shared with alpha subunit</note>
    </ligand>
</feature>
<name>A0A021VUM1_9CELL</name>
<sequence length="857" mass="90268">MPRIPLTWLAEHVDLPAGTTAEQLAADLVRVGLEEEAVHGAAVTGPLVVGRVVERTPEQQKNGKTINWCRVDVGSHNEVADDGTLRPRGIVCGAHNFEVGDLVVVALPGAVLPGPFAIASRRTYGHVSDGMICSAKELDLGEDHDGIIVLSPDDVDAAPGDDAKALLGLGEEVLEINVTPDRGYCFSMRGVAREYGHSTGAAFRDPAVLAEADARPSTGDGFEVQVEDREPVHGVPGCDRFVAQVVRGVRAHGPSPAWMQRRLTQAGMRPISLAVDVTNYVMLDLGQPLHAYDLAQVSAPIVVRRAGPGEQLRTLDGTLRDLHPEDLLITDSPARVGRAGRVLGLAGVMGGAESEVTDATTDLLIEAAHFDPVSVARTARRHRIPSEAGRRFERGVDPRLPRVAARRAVELLLQHGGGTADESVTDLDRTAPPTVVDLPLDLPARLVGVPYTTQEVTETLTDIGCSVEVGDGTARVTVPSWRPDLVVPVDLVEEVARLRGYDAIPSVVPQAPAGRGLTRAQLARRGVADALAAAGFVEVLSYPFVGAHQHDALALPSDDARRHAVRLLNPLSDEQPEMRTHLLVTLLETVRRNVGRGLTDLALVETGLVTRPGPAASPAPQLPGGVLPTADQLAALDGAVPPQPRHVAGVLTGLREPAGWWGSGRRADHTDAVEAALLVGRSVGVPLTVSAGAVAPWHPGRTAEVRLPDGTVVGHAGELHPRVVAALELPARTVAFELDLDAVLAVAPTEPVQAVPVSTFPPAKEDIALVVAEDVPVGDLLAAVRAGASSSEAGDLLEELRVFDVYRGAPVPDGHKSVAFSLRLRAADRTLTSAEAAAVRESAVAEAHRRHGASLRA</sequence>
<evidence type="ECO:0000256" key="4">
    <source>
        <dbReference type="ARBA" id="ARBA00022490"/>
    </source>
</evidence>
<dbReference type="PANTHER" id="PTHR10947:SF0">
    <property type="entry name" value="PHENYLALANINE--TRNA LIGASE BETA SUBUNIT"/>
    <property type="match status" value="1"/>
</dbReference>
<dbReference type="Gene3D" id="3.30.70.380">
    <property type="entry name" value="Ferrodoxin-fold anticodon-binding domain"/>
    <property type="match status" value="1"/>
</dbReference>
<evidence type="ECO:0000256" key="15">
    <source>
        <dbReference type="HAMAP-Rule" id="MF_00283"/>
    </source>
</evidence>
<feature type="domain" description="FDX-ACB" evidence="18">
    <location>
        <begin position="758"/>
        <end position="856"/>
    </location>
</feature>
<dbReference type="InterPro" id="IPR005147">
    <property type="entry name" value="tRNA_synthase_B5-dom"/>
</dbReference>
<dbReference type="GO" id="GO:0000287">
    <property type="term" value="F:magnesium ion binding"/>
    <property type="evidence" value="ECO:0007669"/>
    <property type="project" value="UniProtKB-UniRule"/>
</dbReference>
<dbReference type="PANTHER" id="PTHR10947">
    <property type="entry name" value="PHENYLALANYL-TRNA SYNTHETASE BETA CHAIN AND LEUCINE-RICH REPEAT-CONTAINING PROTEIN 47"/>
    <property type="match status" value="1"/>
</dbReference>
<dbReference type="HAMAP" id="MF_00283">
    <property type="entry name" value="Phe_tRNA_synth_beta1"/>
    <property type="match status" value="1"/>
</dbReference>
<comment type="cofactor">
    <cofactor evidence="15">
        <name>Mg(2+)</name>
        <dbReference type="ChEBI" id="CHEBI:18420"/>
    </cofactor>
    <text evidence="15">Binds 2 magnesium ions per tetramer.</text>
</comment>
<dbReference type="PROSITE" id="PS51447">
    <property type="entry name" value="FDX_ACB"/>
    <property type="match status" value="1"/>
</dbReference>
<keyword evidence="7 15" id="KW-0479">Metal-binding</keyword>
<dbReference type="SMART" id="SM00873">
    <property type="entry name" value="B3_4"/>
    <property type="match status" value="1"/>
</dbReference>
<evidence type="ECO:0000256" key="6">
    <source>
        <dbReference type="ARBA" id="ARBA00022598"/>
    </source>
</evidence>
<feature type="binding site" evidence="15">
    <location>
        <position position="484"/>
    </location>
    <ligand>
        <name>Mg(2+)</name>
        <dbReference type="ChEBI" id="CHEBI:18420"/>
        <note>shared with alpha subunit</note>
    </ligand>
</feature>
<dbReference type="Pfam" id="PF01588">
    <property type="entry name" value="tRNA_bind"/>
    <property type="match status" value="1"/>
</dbReference>
<dbReference type="InterPro" id="IPR045864">
    <property type="entry name" value="aa-tRNA-synth_II/BPL/LPL"/>
</dbReference>
<dbReference type="SMART" id="SM00874">
    <property type="entry name" value="B5"/>
    <property type="match status" value="1"/>
</dbReference>
<dbReference type="Gene3D" id="2.40.50.140">
    <property type="entry name" value="Nucleic acid-binding proteins"/>
    <property type="match status" value="1"/>
</dbReference>
<organism evidence="20 21">
    <name type="scientific">Actinotalea ferrariae CF5-4</name>
    <dbReference type="NCBI Taxonomy" id="948458"/>
    <lineage>
        <taxon>Bacteria</taxon>
        <taxon>Bacillati</taxon>
        <taxon>Actinomycetota</taxon>
        <taxon>Actinomycetes</taxon>
        <taxon>Micrococcales</taxon>
        <taxon>Cellulomonadaceae</taxon>
        <taxon>Actinotalea</taxon>
    </lineage>
</organism>
<dbReference type="GO" id="GO:0004826">
    <property type="term" value="F:phenylalanine-tRNA ligase activity"/>
    <property type="evidence" value="ECO:0007669"/>
    <property type="project" value="UniProtKB-UniRule"/>
</dbReference>
<comment type="caution">
    <text evidence="20">The sequence shown here is derived from an EMBL/GenBank/DDBJ whole genome shotgun (WGS) entry which is preliminary data.</text>
</comment>
<evidence type="ECO:0000313" key="21">
    <source>
        <dbReference type="Proteomes" id="UP000019753"/>
    </source>
</evidence>
<keyword evidence="8 15" id="KW-0547">Nucleotide-binding</keyword>
<evidence type="ECO:0000256" key="16">
    <source>
        <dbReference type="PROSITE-ProRule" id="PRU00209"/>
    </source>
</evidence>
<dbReference type="InterPro" id="IPR036690">
    <property type="entry name" value="Fdx_antiC-bd_sf"/>
</dbReference>
<evidence type="ECO:0000256" key="12">
    <source>
        <dbReference type="ARBA" id="ARBA00022917"/>
    </source>
</evidence>
<dbReference type="GO" id="GO:0005524">
    <property type="term" value="F:ATP binding"/>
    <property type="evidence" value="ECO:0007669"/>
    <property type="project" value="UniProtKB-UniRule"/>
</dbReference>
<dbReference type="SUPFAM" id="SSF55681">
    <property type="entry name" value="Class II aaRS and biotin synthetases"/>
    <property type="match status" value="1"/>
</dbReference>
<comment type="catalytic activity">
    <reaction evidence="14 15">
        <text>tRNA(Phe) + L-phenylalanine + ATP = L-phenylalanyl-tRNA(Phe) + AMP + diphosphate + H(+)</text>
        <dbReference type="Rhea" id="RHEA:19413"/>
        <dbReference type="Rhea" id="RHEA-COMP:9668"/>
        <dbReference type="Rhea" id="RHEA-COMP:9699"/>
        <dbReference type="ChEBI" id="CHEBI:15378"/>
        <dbReference type="ChEBI" id="CHEBI:30616"/>
        <dbReference type="ChEBI" id="CHEBI:33019"/>
        <dbReference type="ChEBI" id="CHEBI:58095"/>
        <dbReference type="ChEBI" id="CHEBI:78442"/>
        <dbReference type="ChEBI" id="CHEBI:78531"/>
        <dbReference type="ChEBI" id="CHEBI:456215"/>
        <dbReference type="EC" id="6.1.1.20"/>
    </reaction>
</comment>
<comment type="similarity">
    <text evidence="2 15">Belongs to the phenylalanyl-tRNA synthetase beta subunit family. Type 1 subfamily.</text>
</comment>
<dbReference type="InterPro" id="IPR012340">
    <property type="entry name" value="NA-bd_OB-fold"/>
</dbReference>
<evidence type="ECO:0000256" key="2">
    <source>
        <dbReference type="ARBA" id="ARBA00008653"/>
    </source>
</evidence>
<evidence type="ECO:0000259" key="17">
    <source>
        <dbReference type="PROSITE" id="PS50886"/>
    </source>
</evidence>
<keyword evidence="5 16" id="KW-0820">tRNA-binding</keyword>
<dbReference type="InterPro" id="IPR045060">
    <property type="entry name" value="Phe-tRNA-ligase_IIc_bsu"/>
</dbReference>
<evidence type="ECO:0000256" key="7">
    <source>
        <dbReference type="ARBA" id="ARBA00022723"/>
    </source>
</evidence>
<dbReference type="PROSITE" id="PS51483">
    <property type="entry name" value="B5"/>
    <property type="match status" value="1"/>
</dbReference>
<keyword evidence="12 15" id="KW-0648">Protein biosynthesis</keyword>
<dbReference type="Gene3D" id="3.30.930.10">
    <property type="entry name" value="Bira Bifunctional Protein, Domain 2"/>
    <property type="match status" value="1"/>
</dbReference>
<dbReference type="InterPro" id="IPR020825">
    <property type="entry name" value="Phe-tRNA_synthase-like_B3/B4"/>
</dbReference>
<dbReference type="EC" id="6.1.1.20" evidence="15"/>
<dbReference type="SUPFAM" id="SSF46955">
    <property type="entry name" value="Putative DNA-binding domain"/>
    <property type="match status" value="1"/>
</dbReference>
<evidence type="ECO:0000256" key="11">
    <source>
        <dbReference type="ARBA" id="ARBA00022884"/>
    </source>
</evidence>
<evidence type="ECO:0000256" key="5">
    <source>
        <dbReference type="ARBA" id="ARBA00022555"/>
    </source>
</evidence>
<feature type="domain" description="TRNA-binding" evidence="17">
    <location>
        <begin position="41"/>
        <end position="164"/>
    </location>
</feature>
<dbReference type="InterPro" id="IPR041616">
    <property type="entry name" value="PheRS_beta_core"/>
</dbReference>
<dbReference type="CDD" id="cd00769">
    <property type="entry name" value="PheRS_beta_core"/>
    <property type="match status" value="1"/>
</dbReference>
<dbReference type="Pfam" id="PF03483">
    <property type="entry name" value="B3_4"/>
    <property type="match status" value="1"/>
</dbReference>
<comment type="subcellular location">
    <subcellularLocation>
        <location evidence="1 15">Cytoplasm</location>
    </subcellularLocation>
</comment>
<evidence type="ECO:0000256" key="1">
    <source>
        <dbReference type="ARBA" id="ARBA00004496"/>
    </source>
</evidence>
<dbReference type="InterPro" id="IPR005146">
    <property type="entry name" value="B3/B4_tRNA-bd"/>
</dbReference>
<dbReference type="Gene3D" id="3.50.40.10">
    <property type="entry name" value="Phenylalanyl-trna Synthetase, Chain B, domain 3"/>
    <property type="match status" value="1"/>
</dbReference>
<dbReference type="Pfam" id="PF17759">
    <property type="entry name" value="tRNA_synthFbeta"/>
    <property type="match status" value="1"/>
</dbReference>
<dbReference type="EMBL" id="AXCW01000015">
    <property type="protein sequence ID" value="EYR64833.1"/>
    <property type="molecule type" value="Genomic_DNA"/>
</dbReference>
<accession>A0A021VUM1</accession>
<evidence type="ECO:0000313" key="20">
    <source>
        <dbReference type="EMBL" id="EYR64833.1"/>
    </source>
</evidence>
<evidence type="ECO:0000259" key="19">
    <source>
        <dbReference type="PROSITE" id="PS51483"/>
    </source>
</evidence>
<dbReference type="SUPFAM" id="SSF56037">
    <property type="entry name" value="PheT/TilS domain"/>
    <property type="match status" value="1"/>
</dbReference>
<dbReference type="AlphaFoldDB" id="A0A021VUM1"/>
<gene>
    <name evidence="15" type="primary">pheT</name>
    <name evidence="20" type="ORF">N866_03920</name>
</gene>
<evidence type="ECO:0000256" key="13">
    <source>
        <dbReference type="ARBA" id="ARBA00023146"/>
    </source>
</evidence>
<evidence type="ECO:0000256" key="9">
    <source>
        <dbReference type="ARBA" id="ARBA00022840"/>
    </source>
</evidence>
<dbReference type="GO" id="GO:0009328">
    <property type="term" value="C:phenylalanine-tRNA ligase complex"/>
    <property type="evidence" value="ECO:0007669"/>
    <property type="project" value="TreeGrafter"/>
</dbReference>
<evidence type="ECO:0000259" key="18">
    <source>
        <dbReference type="PROSITE" id="PS51447"/>
    </source>
</evidence>
<evidence type="ECO:0000256" key="14">
    <source>
        <dbReference type="ARBA" id="ARBA00049255"/>
    </source>
</evidence>
<dbReference type="Proteomes" id="UP000019753">
    <property type="component" value="Unassembled WGS sequence"/>
</dbReference>
<dbReference type="InterPro" id="IPR005121">
    <property type="entry name" value="Fdx_antiC-bd"/>
</dbReference>
<comment type="subunit">
    <text evidence="3 15">Tetramer of two alpha and two beta subunits.</text>
</comment>
<keyword evidence="4 15" id="KW-0963">Cytoplasm</keyword>
<dbReference type="GO" id="GO:0000049">
    <property type="term" value="F:tRNA binding"/>
    <property type="evidence" value="ECO:0007669"/>
    <property type="project" value="UniProtKB-UniRule"/>
</dbReference>
<evidence type="ECO:0000256" key="3">
    <source>
        <dbReference type="ARBA" id="ARBA00011209"/>
    </source>
</evidence>
<dbReference type="SMART" id="SM00896">
    <property type="entry name" value="FDX-ACB"/>
    <property type="match status" value="1"/>
</dbReference>
<protein>
    <recommendedName>
        <fullName evidence="15">Phenylalanine--tRNA ligase beta subunit</fullName>
        <ecNumber evidence="15">6.1.1.20</ecNumber>
    </recommendedName>
    <alternativeName>
        <fullName evidence="15">Phenylalanyl-tRNA synthetase beta subunit</fullName>
        <shortName evidence="15">PheRS</shortName>
    </alternativeName>
</protein>
<dbReference type="InterPro" id="IPR002547">
    <property type="entry name" value="tRNA-bd_dom"/>
</dbReference>
<keyword evidence="9 15" id="KW-0067">ATP-binding</keyword>
<keyword evidence="13 15" id="KW-0030">Aminoacyl-tRNA synthetase</keyword>
<dbReference type="InterPro" id="IPR004532">
    <property type="entry name" value="Phe-tRNA-ligase_IIc_bsu_bact"/>
</dbReference>
<keyword evidence="10 15" id="KW-0460">Magnesium</keyword>
<dbReference type="Gene3D" id="3.30.56.10">
    <property type="match status" value="2"/>
</dbReference>
<feature type="binding site" evidence="15">
    <location>
        <position position="494"/>
    </location>
    <ligand>
        <name>Mg(2+)</name>
        <dbReference type="ChEBI" id="CHEBI:18420"/>
        <note>shared with alpha subunit</note>
    </ligand>
</feature>
<keyword evidence="6 15" id="KW-0436">Ligase</keyword>
<dbReference type="Pfam" id="PF03147">
    <property type="entry name" value="FDX-ACB"/>
    <property type="match status" value="1"/>
</dbReference>
<dbReference type="InterPro" id="IPR033714">
    <property type="entry name" value="tRNA_bind_bactPheRS"/>
</dbReference>
<feature type="domain" description="B5" evidence="19">
    <location>
        <begin position="431"/>
        <end position="506"/>
    </location>
</feature>
<evidence type="ECO:0000256" key="10">
    <source>
        <dbReference type="ARBA" id="ARBA00022842"/>
    </source>
</evidence>
<dbReference type="RefSeq" id="WP_034222254.1">
    <property type="nucleotide sequence ID" value="NZ_AXCW01000015.1"/>
</dbReference>
<keyword evidence="11 16" id="KW-0694">RNA-binding</keyword>
<dbReference type="Pfam" id="PF03484">
    <property type="entry name" value="B5"/>
    <property type="match status" value="1"/>
</dbReference>
<keyword evidence="21" id="KW-1185">Reference proteome</keyword>
<reference evidence="20 21" key="1">
    <citation type="submission" date="2014-01" db="EMBL/GenBank/DDBJ databases">
        <title>Actinotalea ferrariae CF5-4.</title>
        <authorList>
            <person name="Chen F."/>
            <person name="Li Y."/>
            <person name="Wang G."/>
        </authorList>
    </citation>
    <scope>NUCLEOTIDE SEQUENCE [LARGE SCALE GENOMIC DNA]</scope>
    <source>
        <strain evidence="20 21">CF5-4</strain>
    </source>
</reference>
<dbReference type="OrthoDB" id="9805455at2"/>
<dbReference type="FunFam" id="3.30.930.10:FF:000130">
    <property type="entry name" value="Phenylalanine--tRNA ligase beta subunit"/>
    <property type="match status" value="1"/>
</dbReference>
<evidence type="ECO:0000256" key="8">
    <source>
        <dbReference type="ARBA" id="ARBA00022741"/>
    </source>
</evidence>
<dbReference type="NCBIfam" id="TIGR00472">
    <property type="entry name" value="pheT_bact"/>
    <property type="match status" value="1"/>
</dbReference>
<dbReference type="PROSITE" id="PS50886">
    <property type="entry name" value="TRBD"/>
    <property type="match status" value="1"/>
</dbReference>
<proteinExistence type="inferred from homology"/>
<dbReference type="GO" id="GO:0006432">
    <property type="term" value="P:phenylalanyl-tRNA aminoacylation"/>
    <property type="evidence" value="ECO:0007669"/>
    <property type="project" value="UniProtKB-UniRule"/>
</dbReference>
<dbReference type="SUPFAM" id="SSF54991">
    <property type="entry name" value="Anticodon-binding domain of PheRS"/>
    <property type="match status" value="1"/>
</dbReference>
<dbReference type="CDD" id="cd02796">
    <property type="entry name" value="tRNA_bind_bactPheRS"/>
    <property type="match status" value="1"/>
</dbReference>